<dbReference type="SUPFAM" id="SSF52540">
    <property type="entry name" value="P-loop containing nucleoside triphosphate hydrolases"/>
    <property type="match status" value="1"/>
</dbReference>
<organism evidence="1 2">
    <name type="scientific">Fasciolopsis buskii</name>
    <dbReference type="NCBI Taxonomy" id="27845"/>
    <lineage>
        <taxon>Eukaryota</taxon>
        <taxon>Metazoa</taxon>
        <taxon>Spiralia</taxon>
        <taxon>Lophotrochozoa</taxon>
        <taxon>Platyhelminthes</taxon>
        <taxon>Trematoda</taxon>
        <taxon>Digenea</taxon>
        <taxon>Plagiorchiida</taxon>
        <taxon>Echinostomata</taxon>
        <taxon>Echinostomatoidea</taxon>
        <taxon>Fasciolidae</taxon>
        <taxon>Fasciolopsis</taxon>
    </lineage>
</organism>
<reference evidence="1" key="1">
    <citation type="submission" date="2019-05" db="EMBL/GenBank/DDBJ databases">
        <title>Annotation for the trematode Fasciolopsis buski.</title>
        <authorList>
            <person name="Choi Y.-J."/>
        </authorList>
    </citation>
    <scope>NUCLEOTIDE SEQUENCE</scope>
    <source>
        <strain evidence="1">HT</strain>
        <tissue evidence="1">Whole worm</tissue>
    </source>
</reference>
<dbReference type="Proteomes" id="UP000728185">
    <property type="component" value="Unassembled WGS sequence"/>
</dbReference>
<gene>
    <name evidence="1" type="ORF">FBUS_02497</name>
</gene>
<evidence type="ECO:0008006" key="3">
    <source>
        <dbReference type="Google" id="ProtNLM"/>
    </source>
</evidence>
<protein>
    <recommendedName>
        <fullName evidence="3">Roc domain-containing protein</fullName>
    </recommendedName>
</protein>
<comment type="caution">
    <text evidence="1">The sequence shown here is derived from an EMBL/GenBank/DDBJ whole genome shotgun (WGS) entry which is preliminary data.</text>
</comment>
<proteinExistence type="predicted"/>
<dbReference type="OrthoDB" id="6284425at2759"/>
<sequence>MGNIVPNDHHSQSDLNNFYLPADLWRLPSLHTIYLDHTPFDYGLRSVHHAQSSTPSRKIFPQSIRPLATVRCPSQPPPSQIHNETRRMLDEFRAAAEASHPFTQFNLVVLGSEGSGKSTLVRLLHSVNIPGQTVRMAKDYSSSLNQPDHSTPAANLDVPVSFRVWDVDSTKTDMWNTKQQFSSSLGCLQRISYSRASVFLVLWRMSDGVNGLNKVTRCLMDIYAHASGSPVILVGTHADQCPTGDGNLWSVVRLNRYNITSRSRRIRFAQTVQSLNSLVRSRFAGQTDLTAFGLPNLFGHVVLNLLPDTNVDLAQAVNGLLSIIYRAAHAIMIPGWISVSTCLRTSKGSTFIFSIQRQPMTASLMNFTFCSFPNVRRFVFLGRIKSAMLLTTTTGSVPTSLISLPVPELYHRAVDCVHQLTAEMLHSSVPPILPVDNFLIELDRRLRRAEHISPVRFSKPIGNIAKSEFGKIQVTCASSNASRPVYLVRRSRGFESRDEATASLVFLREFGVVWHVDDPQLCHMVFLSPVWLFRWLLRLLIQMIRQRPVSTAFVRCGSSATRTQSRLPRRHLMNSGNC</sequence>
<accession>A0A8E0S121</accession>
<dbReference type="AlphaFoldDB" id="A0A8E0S121"/>
<evidence type="ECO:0000313" key="2">
    <source>
        <dbReference type="Proteomes" id="UP000728185"/>
    </source>
</evidence>
<keyword evidence="2" id="KW-1185">Reference proteome</keyword>
<dbReference type="EMBL" id="LUCM01002934">
    <property type="protein sequence ID" value="KAA0196575.1"/>
    <property type="molecule type" value="Genomic_DNA"/>
</dbReference>
<evidence type="ECO:0000313" key="1">
    <source>
        <dbReference type="EMBL" id="KAA0196575.1"/>
    </source>
</evidence>
<dbReference type="InterPro" id="IPR027417">
    <property type="entry name" value="P-loop_NTPase"/>
</dbReference>
<name>A0A8E0S121_9TREM</name>
<dbReference type="Gene3D" id="3.40.50.300">
    <property type="entry name" value="P-loop containing nucleotide triphosphate hydrolases"/>
    <property type="match status" value="1"/>
</dbReference>